<dbReference type="GO" id="GO:0005737">
    <property type="term" value="C:cytoplasm"/>
    <property type="evidence" value="ECO:0007669"/>
    <property type="project" value="UniProtKB-SubCell"/>
</dbReference>
<evidence type="ECO:0000256" key="7">
    <source>
        <dbReference type="ARBA" id="ARBA00022833"/>
    </source>
</evidence>
<dbReference type="GO" id="GO:0003676">
    <property type="term" value="F:nucleic acid binding"/>
    <property type="evidence" value="ECO:0007669"/>
    <property type="project" value="InterPro"/>
</dbReference>
<feature type="compositionally biased region" description="Polar residues" evidence="10">
    <location>
        <begin position="1"/>
        <end position="19"/>
    </location>
</feature>
<dbReference type="Pfam" id="PF12171">
    <property type="entry name" value="zf-C2H2_jaz"/>
    <property type="match status" value="1"/>
</dbReference>
<dbReference type="PANTHER" id="PTHR13182">
    <property type="entry name" value="ZINC FINGER PROTEIN 622"/>
    <property type="match status" value="1"/>
</dbReference>
<dbReference type="RefSeq" id="XP_031027399.1">
    <property type="nucleotide sequence ID" value="XM_031166638.1"/>
</dbReference>
<dbReference type="GO" id="GO:0030687">
    <property type="term" value="C:preribosome, large subunit precursor"/>
    <property type="evidence" value="ECO:0007669"/>
    <property type="project" value="TreeGrafter"/>
</dbReference>
<keyword evidence="4" id="KW-0479">Metal-binding</keyword>
<keyword evidence="7" id="KW-0862">Zinc</keyword>
<keyword evidence="2" id="KW-0963">Cytoplasm</keyword>
<evidence type="ECO:0000256" key="6">
    <source>
        <dbReference type="ARBA" id="ARBA00022771"/>
    </source>
</evidence>
<dbReference type="Gene3D" id="3.30.160.60">
    <property type="entry name" value="Classic Zinc Finger"/>
    <property type="match status" value="1"/>
</dbReference>
<evidence type="ECO:0000259" key="11">
    <source>
        <dbReference type="PROSITE" id="PS50157"/>
    </source>
</evidence>
<dbReference type="InterPro" id="IPR013087">
    <property type="entry name" value="Znf_C2H2_type"/>
</dbReference>
<dbReference type="SMART" id="SM00451">
    <property type="entry name" value="ZnF_U1"/>
    <property type="match status" value="2"/>
</dbReference>
<sequence length="500" mass="56129">MADNVSVVSETESELTTASVDGPPIAASVRKQLFTCVSCRVAFKSPEEQRDHHRTDWHRYNLKRKVADLPPVTAQGFVERVQAQQTKTKEDETRQHATFECSICTKTYSTENAYTNHLQSKRHKELASATGVNAATIPTVRIAQQQDANNNSRSAAAVTTTQELSTMEVDEEEHPDFRAQLANATTEEQVQAIWEAKVASAPRLDETDCLFCSHKSSTFESNMTHMTKAHSFFIPDMEYLPDIKALIAYLAEKISVYNICLYCNGRGKSFHSIESVRKHMIDKGHTKIWYGHDDGGGDGVDVCEFYDFSATWDGVNDEDAGWEDDEEEADEEVEDDDKDANGESSSMDVESDAKPEEALSSAVIHANARRLLRDSSKPAPKPLPTSYETNPELVLPSGRRVGHRAYLVYWKQSIPPTSPSSNKSILQRLKQEYKQLGYYSNNGSTLVGWDTTKLIAARKEVMGRQAQARLNMRAYTDFRAKVGYKQNSQKHFRDQTGFIG</sequence>
<feature type="domain" description="C2H2-type" evidence="11">
    <location>
        <begin position="99"/>
        <end position="123"/>
    </location>
</feature>
<evidence type="ECO:0000256" key="9">
    <source>
        <dbReference type="PROSITE-ProRule" id="PRU00042"/>
    </source>
</evidence>
<feature type="region of interest" description="Disordered" evidence="10">
    <location>
        <begin position="144"/>
        <end position="163"/>
    </location>
</feature>
<accession>A0A507CDS1</accession>
<dbReference type="OrthoDB" id="19329at2759"/>
<dbReference type="InterPro" id="IPR040025">
    <property type="entry name" value="Znf622/Rei1/Reh1"/>
</dbReference>
<evidence type="ECO:0000313" key="13">
    <source>
        <dbReference type="Proteomes" id="UP000319731"/>
    </source>
</evidence>
<comment type="subcellular location">
    <subcellularLocation>
        <location evidence="1">Cytoplasm</location>
    </subcellularLocation>
</comment>
<dbReference type="Pfam" id="PF12756">
    <property type="entry name" value="zf-C2H2_2"/>
    <property type="match status" value="1"/>
</dbReference>
<proteinExistence type="inferred from homology"/>
<dbReference type="AlphaFoldDB" id="A0A507CDS1"/>
<dbReference type="EMBL" id="QEAO01000002">
    <property type="protein sequence ID" value="TPX37488.1"/>
    <property type="molecule type" value="Genomic_DNA"/>
</dbReference>
<keyword evidence="13" id="KW-1185">Reference proteome</keyword>
<comment type="similarity">
    <text evidence="8">Belongs to the REI1 family.</text>
</comment>
<comment type="caution">
    <text evidence="12">The sequence shown here is derived from an EMBL/GenBank/DDBJ whole genome shotgun (WGS) entry which is preliminary data.</text>
</comment>
<dbReference type="InterPro" id="IPR022755">
    <property type="entry name" value="Znf_C2H2_jaz"/>
</dbReference>
<feature type="region of interest" description="Disordered" evidence="10">
    <location>
        <begin position="316"/>
        <end position="358"/>
    </location>
</feature>
<keyword evidence="6 9" id="KW-0863">Zinc-finger</keyword>
<evidence type="ECO:0000256" key="5">
    <source>
        <dbReference type="ARBA" id="ARBA00022737"/>
    </source>
</evidence>
<evidence type="ECO:0000256" key="2">
    <source>
        <dbReference type="ARBA" id="ARBA00022490"/>
    </source>
</evidence>
<keyword evidence="5" id="KW-0677">Repeat</keyword>
<dbReference type="SUPFAM" id="SSF57667">
    <property type="entry name" value="beta-beta-alpha zinc fingers"/>
    <property type="match status" value="2"/>
</dbReference>
<reference evidence="12 13" key="1">
    <citation type="journal article" date="2019" name="Sci. Rep.">
        <title>Comparative genomics of chytrid fungi reveal insights into the obligate biotrophic and pathogenic lifestyle of Synchytrium endobioticum.</title>
        <authorList>
            <person name="van de Vossenberg B.T.L.H."/>
            <person name="Warris S."/>
            <person name="Nguyen H.D.T."/>
            <person name="van Gent-Pelzer M.P.E."/>
            <person name="Joly D.L."/>
            <person name="van de Geest H.C."/>
            <person name="Bonants P.J.M."/>
            <person name="Smith D.S."/>
            <person name="Levesque C.A."/>
            <person name="van der Lee T.A.J."/>
        </authorList>
    </citation>
    <scope>NUCLEOTIDE SEQUENCE [LARGE SCALE GENOMIC DNA]</scope>
    <source>
        <strain evidence="12 13">JEL517</strain>
    </source>
</reference>
<keyword evidence="3" id="KW-0690">Ribosome biogenesis</keyword>
<dbReference type="PROSITE" id="PS50157">
    <property type="entry name" value="ZINC_FINGER_C2H2_2"/>
    <property type="match status" value="1"/>
</dbReference>
<dbReference type="GeneID" id="42001935"/>
<dbReference type="GO" id="GO:0008270">
    <property type="term" value="F:zinc ion binding"/>
    <property type="evidence" value="ECO:0007669"/>
    <property type="project" value="UniProtKB-KW"/>
</dbReference>
<dbReference type="PROSITE" id="PS00028">
    <property type="entry name" value="ZINC_FINGER_C2H2_1"/>
    <property type="match status" value="2"/>
</dbReference>
<evidence type="ECO:0000256" key="8">
    <source>
        <dbReference type="ARBA" id="ARBA00034126"/>
    </source>
</evidence>
<feature type="region of interest" description="Disordered" evidence="10">
    <location>
        <begin position="370"/>
        <end position="391"/>
    </location>
</feature>
<evidence type="ECO:0000256" key="10">
    <source>
        <dbReference type="SAM" id="MobiDB-lite"/>
    </source>
</evidence>
<dbReference type="InterPro" id="IPR003604">
    <property type="entry name" value="Matrin/U1-like-C_Znf_C2H2"/>
</dbReference>
<dbReference type="SMART" id="SM00355">
    <property type="entry name" value="ZnF_C2H2"/>
    <property type="match status" value="4"/>
</dbReference>
<evidence type="ECO:0000256" key="1">
    <source>
        <dbReference type="ARBA" id="ARBA00004496"/>
    </source>
</evidence>
<dbReference type="PANTHER" id="PTHR13182:SF8">
    <property type="entry name" value="CYTOPLASMIC 60S SUBUNIT BIOGENESIS FACTOR ZNF622"/>
    <property type="match status" value="1"/>
</dbReference>
<feature type="compositionally biased region" description="Acidic residues" evidence="10">
    <location>
        <begin position="316"/>
        <end position="338"/>
    </location>
</feature>
<organism evidence="12 13">
    <name type="scientific">Synchytrium microbalum</name>
    <dbReference type="NCBI Taxonomy" id="1806994"/>
    <lineage>
        <taxon>Eukaryota</taxon>
        <taxon>Fungi</taxon>
        <taxon>Fungi incertae sedis</taxon>
        <taxon>Chytridiomycota</taxon>
        <taxon>Chytridiomycota incertae sedis</taxon>
        <taxon>Chytridiomycetes</taxon>
        <taxon>Synchytriales</taxon>
        <taxon>Synchytriaceae</taxon>
        <taxon>Synchytrium</taxon>
    </lineage>
</organism>
<evidence type="ECO:0000313" key="12">
    <source>
        <dbReference type="EMBL" id="TPX37488.1"/>
    </source>
</evidence>
<dbReference type="STRING" id="1806994.A0A507CDS1"/>
<gene>
    <name evidence="12" type="ORF">SmJEL517_g00709</name>
</gene>
<dbReference type="InterPro" id="IPR036236">
    <property type="entry name" value="Znf_C2H2_sf"/>
</dbReference>
<dbReference type="Proteomes" id="UP000319731">
    <property type="component" value="Unassembled WGS sequence"/>
</dbReference>
<feature type="region of interest" description="Disordered" evidence="10">
    <location>
        <begin position="1"/>
        <end position="21"/>
    </location>
</feature>
<evidence type="ECO:0000256" key="3">
    <source>
        <dbReference type="ARBA" id="ARBA00022517"/>
    </source>
</evidence>
<evidence type="ECO:0000256" key="4">
    <source>
        <dbReference type="ARBA" id="ARBA00022723"/>
    </source>
</evidence>
<dbReference type="InterPro" id="IPR041661">
    <property type="entry name" value="ZN622/Rei1/Reh1_Znf-C2H2"/>
</dbReference>
<name>A0A507CDS1_9FUNG</name>
<dbReference type="GO" id="GO:0042273">
    <property type="term" value="P:ribosomal large subunit biogenesis"/>
    <property type="evidence" value="ECO:0007669"/>
    <property type="project" value="TreeGrafter"/>
</dbReference>
<protein>
    <recommendedName>
        <fullName evidence="11">C2H2-type domain-containing protein</fullName>
    </recommendedName>
</protein>